<evidence type="ECO:0000256" key="1">
    <source>
        <dbReference type="ARBA" id="ARBA00006987"/>
    </source>
</evidence>
<keyword evidence="3" id="KW-0675">Receptor</keyword>
<dbReference type="SUPFAM" id="SSF53850">
    <property type="entry name" value="Periplasmic binding protein-like II"/>
    <property type="match status" value="1"/>
</dbReference>
<comment type="caution">
    <text evidence="3">The sequence shown here is derived from an EMBL/GenBank/DDBJ whole genome shotgun (WGS) entry which is preliminary data.</text>
</comment>
<evidence type="ECO:0000313" key="3">
    <source>
        <dbReference type="EMBL" id="NYE82507.1"/>
    </source>
</evidence>
<dbReference type="Pfam" id="PF03401">
    <property type="entry name" value="TctC"/>
    <property type="match status" value="1"/>
</dbReference>
<dbReference type="CDD" id="cd07012">
    <property type="entry name" value="PBP2_Bug_TTT"/>
    <property type="match status" value="1"/>
</dbReference>
<sequence>MTTPSRRAFLTSASLGALSTLAPSAFAAQAWPSKPITFVVGFPPGGLTDAGARLLSTGLGTSLGYPAVVESKPGASGNLAVSDVLRSRDSHRMLVANTSITINPHTFPTPVPSPMEFAPIGLIFESSLVLCVNPGSPAKNFDQFRSWVQSESKAGAFNYATADNGGITHLAMEYFRERAGLPAMTHVAYKGSGPAIRDVIGNQVPCVMDGASLLIPFIASGRLHPILVTSAARLPALPDVPTASELGLKDFAVSSFVGLWGAPRLELDIVRRMNAALNTAILSPAIANAITKNGDLVGGGTPERLAKLTEQNFQLWGDIAKRNNIKAD</sequence>
<feature type="chain" id="PRO_5030805345" evidence="2">
    <location>
        <begin position="28"/>
        <end position="328"/>
    </location>
</feature>
<gene>
    <name evidence="3" type="ORF">FHW18_001778</name>
</gene>
<dbReference type="AlphaFoldDB" id="A0A7Y9IT15"/>
<dbReference type="InterPro" id="IPR006311">
    <property type="entry name" value="TAT_signal"/>
</dbReference>
<protein>
    <submittedName>
        <fullName evidence="3">Tripartite-type tricarboxylate transporter receptor subunit TctC</fullName>
    </submittedName>
</protein>
<dbReference type="PIRSF" id="PIRSF017082">
    <property type="entry name" value="YflP"/>
    <property type="match status" value="1"/>
</dbReference>
<dbReference type="InterPro" id="IPR042100">
    <property type="entry name" value="Bug_dom1"/>
</dbReference>
<dbReference type="Proteomes" id="UP000542125">
    <property type="component" value="Unassembled WGS sequence"/>
</dbReference>
<keyword evidence="2" id="KW-0732">Signal</keyword>
<keyword evidence="4" id="KW-1185">Reference proteome</keyword>
<feature type="signal peptide" evidence="2">
    <location>
        <begin position="1"/>
        <end position="27"/>
    </location>
</feature>
<proteinExistence type="inferred from homology"/>
<dbReference type="PROSITE" id="PS51318">
    <property type="entry name" value="TAT"/>
    <property type="match status" value="1"/>
</dbReference>
<dbReference type="PANTHER" id="PTHR42928">
    <property type="entry name" value="TRICARBOXYLATE-BINDING PROTEIN"/>
    <property type="match status" value="1"/>
</dbReference>
<dbReference type="RefSeq" id="WP_179585458.1">
    <property type="nucleotide sequence ID" value="NZ_JACBYR010000001.1"/>
</dbReference>
<dbReference type="Gene3D" id="3.40.190.10">
    <property type="entry name" value="Periplasmic binding protein-like II"/>
    <property type="match status" value="1"/>
</dbReference>
<reference evidence="3 4" key="1">
    <citation type="submission" date="2020-07" db="EMBL/GenBank/DDBJ databases">
        <title>Genomic Encyclopedia of Type Strains, Phase IV (KMG-V): Genome sequencing to study the core and pangenomes of soil and plant-associated prokaryotes.</title>
        <authorList>
            <person name="Whitman W."/>
        </authorList>
    </citation>
    <scope>NUCLEOTIDE SEQUENCE [LARGE SCALE GENOMIC DNA]</scope>
    <source>
        <strain evidence="3 4">SAS40</strain>
    </source>
</reference>
<dbReference type="EMBL" id="JACBYR010000001">
    <property type="protein sequence ID" value="NYE82507.1"/>
    <property type="molecule type" value="Genomic_DNA"/>
</dbReference>
<organism evidence="3 4">
    <name type="scientific">Pigmentiphaga litoralis</name>
    <dbReference type="NCBI Taxonomy" id="516702"/>
    <lineage>
        <taxon>Bacteria</taxon>
        <taxon>Pseudomonadati</taxon>
        <taxon>Pseudomonadota</taxon>
        <taxon>Betaproteobacteria</taxon>
        <taxon>Burkholderiales</taxon>
        <taxon>Alcaligenaceae</taxon>
        <taxon>Pigmentiphaga</taxon>
    </lineage>
</organism>
<dbReference type="PANTHER" id="PTHR42928:SF5">
    <property type="entry name" value="BLR1237 PROTEIN"/>
    <property type="match status" value="1"/>
</dbReference>
<dbReference type="InterPro" id="IPR005064">
    <property type="entry name" value="BUG"/>
</dbReference>
<evidence type="ECO:0000256" key="2">
    <source>
        <dbReference type="SAM" id="SignalP"/>
    </source>
</evidence>
<accession>A0A7Y9IT15</accession>
<dbReference type="Gene3D" id="3.40.190.150">
    <property type="entry name" value="Bordetella uptake gene, domain 1"/>
    <property type="match status" value="1"/>
</dbReference>
<evidence type="ECO:0000313" key="4">
    <source>
        <dbReference type="Proteomes" id="UP000542125"/>
    </source>
</evidence>
<name>A0A7Y9IT15_9BURK</name>
<comment type="similarity">
    <text evidence="1">Belongs to the UPF0065 (bug) family.</text>
</comment>